<gene>
    <name evidence="1" type="ORF">SAMN04489712_102639</name>
</gene>
<dbReference type="AlphaFoldDB" id="A0A1H5WAD4"/>
<dbReference type="EMBL" id="FNVO01000002">
    <property type="protein sequence ID" value="SEF96151.1"/>
    <property type="molecule type" value="Genomic_DNA"/>
</dbReference>
<sequence length="33" mass="3794">MADSDQAGGEPWGGREERWMWPALAVRWYAGTR</sequence>
<organism evidence="1 2">
    <name type="scientific">Thermomonospora echinospora</name>
    <dbReference type="NCBI Taxonomy" id="1992"/>
    <lineage>
        <taxon>Bacteria</taxon>
        <taxon>Bacillati</taxon>
        <taxon>Actinomycetota</taxon>
        <taxon>Actinomycetes</taxon>
        <taxon>Streptosporangiales</taxon>
        <taxon>Thermomonosporaceae</taxon>
        <taxon>Thermomonospora</taxon>
    </lineage>
</organism>
<name>A0A1H5WAD4_9ACTN</name>
<evidence type="ECO:0000313" key="1">
    <source>
        <dbReference type="EMBL" id="SEF96151.1"/>
    </source>
</evidence>
<protein>
    <submittedName>
        <fullName evidence="1">Uncharacterized protein</fullName>
    </submittedName>
</protein>
<keyword evidence="2" id="KW-1185">Reference proteome</keyword>
<dbReference type="Proteomes" id="UP000236723">
    <property type="component" value="Unassembled WGS sequence"/>
</dbReference>
<proteinExistence type="predicted"/>
<evidence type="ECO:0000313" key="2">
    <source>
        <dbReference type="Proteomes" id="UP000236723"/>
    </source>
</evidence>
<accession>A0A1H5WAD4</accession>
<reference evidence="2" key="1">
    <citation type="submission" date="2016-10" db="EMBL/GenBank/DDBJ databases">
        <authorList>
            <person name="Varghese N."/>
            <person name="Submissions S."/>
        </authorList>
    </citation>
    <scope>NUCLEOTIDE SEQUENCE [LARGE SCALE GENOMIC DNA]</scope>
    <source>
        <strain evidence="2">DSM 43163</strain>
    </source>
</reference>